<evidence type="ECO:0000256" key="5">
    <source>
        <dbReference type="ARBA" id="ARBA00022741"/>
    </source>
</evidence>
<comment type="catalytic activity">
    <reaction evidence="8">
        <text>L-threonyl-[protein] + ATP = 3-O-(5'-adenylyl)-L-threonyl-[protein] + diphosphate</text>
        <dbReference type="Rhea" id="RHEA:54292"/>
        <dbReference type="Rhea" id="RHEA-COMP:11060"/>
        <dbReference type="Rhea" id="RHEA-COMP:13847"/>
        <dbReference type="ChEBI" id="CHEBI:30013"/>
        <dbReference type="ChEBI" id="CHEBI:30616"/>
        <dbReference type="ChEBI" id="CHEBI:33019"/>
        <dbReference type="ChEBI" id="CHEBI:138113"/>
        <dbReference type="EC" id="2.7.7.108"/>
    </reaction>
</comment>
<keyword evidence="8" id="KW-0464">Manganese</keyword>
<comment type="function">
    <text evidence="8">Nucleotidyltransferase involved in the post-translational modification of proteins. It can catalyze the addition of adenosine monophosphate (AMP) or uridine monophosphate (UMP) to a protein, resulting in modifications known as AMPylation and UMPylation.</text>
</comment>
<comment type="catalytic activity">
    <reaction evidence="8">
        <text>L-tyrosyl-[protein] + ATP = O-(5'-adenylyl)-L-tyrosyl-[protein] + diphosphate</text>
        <dbReference type="Rhea" id="RHEA:54288"/>
        <dbReference type="Rhea" id="RHEA-COMP:10136"/>
        <dbReference type="Rhea" id="RHEA-COMP:13846"/>
        <dbReference type="ChEBI" id="CHEBI:30616"/>
        <dbReference type="ChEBI" id="CHEBI:33019"/>
        <dbReference type="ChEBI" id="CHEBI:46858"/>
        <dbReference type="ChEBI" id="CHEBI:83624"/>
        <dbReference type="EC" id="2.7.7.108"/>
    </reaction>
</comment>
<feature type="binding site" evidence="8">
    <location>
        <position position="271"/>
    </location>
    <ligand>
        <name>Mg(2+)</name>
        <dbReference type="ChEBI" id="CHEBI:18420"/>
    </ligand>
</feature>
<feature type="binding site" evidence="8">
    <location>
        <position position="103"/>
    </location>
    <ligand>
        <name>ATP</name>
        <dbReference type="ChEBI" id="CHEBI:30616"/>
    </ligand>
</feature>
<feature type="binding site" evidence="8">
    <location>
        <position position="200"/>
    </location>
    <ligand>
        <name>ATP</name>
        <dbReference type="ChEBI" id="CHEBI:30616"/>
    </ligand>
</feature>
<evidence type="ECO:0000256" key="6">
    <source>
        <dbReference type="ARBA" id="ARBA00022840"/>
    </source>
</evidence>
<comment type="similarity">
    <text evidence="1 8">Belongs to the SELO family.</text>
</comment>
<evidence type="ECO:0000313" key="10">
    <source>
        <dbReference type="Proteomes" id="UP000184335"/>
    </source>
</evidence>
<dbReference type="InterPro" id="IPR003846">
    <property type="entry name" value="SelO"/>
</dbReference>
<dbReference type="Pfam" id="PF02696">
    <property type="entry name" value="SelO"/>
    <property type="match status" value="1"/>
</dbReference>
<keyword evidence="7 8" id="KW-0460">Magnesium</keyword>
<feature type="active site" description="Proton acceptor" evidence="8">
    <location>
        <position position="270"/>
    </location>
</feature>
<dbReference type="OrthoDB" id="9773505at2"/>
<dbReference type="Proteomes" id="UP000184335">
    <property type="component" value="Unassembled WGS sequence"/>
</dbReference>
<gene>
    <name evidence="8" type="primary">ydiU</name>
    <name evidence="8" type="synonym">selO</name>
    <name evidence="9" type="ORF">SAMN05443429_10741</name>
</gene>
<dbReference type="GO" id="GO:0030145">
    <property type="term" value="F:manganese ion binding"/>
    <property type="evidence" value="ECO:0007669"/>
    <property type="project" value="UniProtKB-UniRule"/>
</dbReference>
<dbReference type="AlphaFoldDB" id="A0A1M6FK00"/>
<feature type="binding site" evidence="8">
    <location>
        <position position="193"/>
    </location>
    <ligand>
        <name>ATP</name>
        <dbReference type="ChEBI" id="CHEBI:30616"/>
    </ligand>
</feature>
<evidence type="ECO:0000256" key="1">
    <source>
        <dbReference type="ARBA" id="ARBA00009747"/>
    </source>
</evidence>
<feature type="binding site" evidence="8">
    <location>
        <position position="280"/>
    </location>
    <ligand>
        <name>Mg(2+)</name>
        <dbReference type="ChEBI" id="CHEBI:18420"/>
    </ligand>
</feature>
<feature type="binding site" evidence="8">
    <location>
        <position position="123"/>
    </location>
    <ligand>
        <name>ATP</name>
        <dbReference type="ChEBI" id="CHEBI:30616"/>
    </ligand>
</feature>
<dbReference type="GO" id="GO:0000287">
    <property type="term" value="F:magnesium ion binding"/>
    <property type="evidence" value="ECO:0007669"/>
    <property type="project" value="UniProtKB-UniRule"/>
</dbReference>
<feature type="binding site" evidence="8">
    <location>
        <position position="280"/>
    </location>
    <ligand>
        <name>ATP</name>
        <dbReference type="ChEBI" id="CHEBI:30616"/>
    </ligand>
</feature>
<accession>A0A1M6FK00</accession>
<dbReference type="EC" id="2.7.7.-" evidence="8"/>
<evidence type="ECO:0000256" key="2">
    <source>
        <dbReference type="ARBA" id="ARBA00022679"/>
    </source>
</evidence>
<organism evidence="9 10">
    <name type="scientific">Cruoricaptor ignavus</name>
    <dbReference type="NCBI Taxonomy" id="1118202"/>
    <lineage>
        <taxon>Bacteria</taxon>
        <taxon>Pseudomonadati</taxon>
        <taxon>Bacteroidota</taxon>
        <taxon>Flavobacteriia</taxon>
        <taxon>Flavobacteriales</taxon>
        <taxon>Weeksellaceae</taxon>
        <taxon>Cruoricaptor</taxon>
    </lineage>
</organism>
<comment type="catalytic activity">
    <reaction evidence="8">
        <text>L-histidyl-[protein] + UTP = N(tele)-(5'-uridylyl)-L-histidyl-[protein] + diphosphate</text>
        <dbReference type="Rhea" id="RHEA:83891"/>
        <dbReference type="Rhea" id="RHEA-COMP:9745"/>
        <dbReference type="Rhea" id="RHEA-COMP:20239"/>
        <dbReference type="ChEBI" id="CHEBI:29979"/>
        <dbReference type="ChEBI" id="CHEBI:33019"/>
        <dbReference type="ChEBI" id="CHEBI:46398"/>
        <dbReference type="ChEBI" id="CHEBI:233474"/>
    </reaction>
</comment>
<evidence type="ECO:0000256" key="8">
    <source>
        <dbReference type="HAMAP-Rule" id="MF_00692"/>
    </source>
</evidence>
<dbReference type="GO" id="GO:0070733">
    <property type="term" value="F:AMPylase activity"/>
    <property type="evidence" value="ECO:0007669"/>
    <property type="project" value="UniProtKB-EC"/>
</dbReference>
<dbReference type="NCBIfam" id="NF000658">
    <property type="entry name" value="PRK00029.1"/>
    <property type="match status" value="1"/>
</dbReference>
<evidence type="ECO:0000256" key="4">
    <source>
        <dbReference type="ARBA" id="ARBA00022723"/>
    </source>
</evidence>
<dbReference type="PANTHER" id="PTHR32057">
    <property type="entry name" value="PROTEIN ADENYLYLTRANSFERASE SELO, MITOCHONDRIAL"/>
    <property type="match status" value="1"/>
</dbReference>
<keyword evidence="5 8" id="KW-0547">Nucleotide-binding</keyword>
<dbReference type="PANTHER" id="PTHR32057:SF14">
    <property type="entry name" value="PROTEIN ADENYLYLTRANSFERASE SELO, MITOCHONDRIAL"/>
    <property type="match status" value="1"/>
</dbReference>
<proteinExistence type="inferred from homology"/>
<dbReference type="GO" id="GO:0005524">
    <property type="term" value="F:ATP binding"/>
    <property type="evidence" value="ECO:0007669"/>
    <property type="project" value="UniProtKB-UniRule"/>
</dbReference>
<dbReference type="EC" id="2.7.7.108" evidence="8"/>
<comment type="catalytic activity">
    <reaction evidence="8">
        <text>L-seryl-[protein] + UTP = O-(5'-uridylyl)-L-seryl-[protein] + diphosphate</text>
        <dbReference type="Rhea" id="RHEA:64604"/>
        <dbReference type="Rhea" id="RHEA-COMP:9863"/>
        <dbReference type="Rhea" id="RHEA-COMP:16635"/>
        <dbReference type="ChEBI" id="CHEBI:29999"/>
        <dbReference type="ChEBI" id="CHEBI:33019"/>
        <dbReference type="ChEBI" id="CHEBI:46398"/>
        <dbReference type="ChEBI" id="CHEBI:156051"/>
    </reaction>
</comment>
<keyword evidence="2 8" id="KW-0808">Transferase</keyword>
<keyword evidence="10" id="KW-1185">Reference proteome</keyword>
<protein>
    <recommendedName>
        <fullName evidence="8">Protein nucleotidyltransferase YdiU</fullName>
        <ecNumber evidence="8">2.7.7.-</ecNumber>
    </recommendedName>
    <alternativeName>
        <fullName evidence="8">Protein adenylyltransferase YdiU</fullName>
        <ecNumber evidence="8">2.7.7.108</ecNumber>
    </alternativeName>
    <alternativeName>
        <fullName evidence="8">Protein uridylyltransferase YdiU</fullName>
        <ecNumber evidence="8">2.7.7.-</ecNumber>
    </alternativeName>
</protein>
<feature type="binding site" evidence="8">
    <location>
        <position position="136"/>
    </location>
    <ligand>
        <name>ATP</name>
        <dbReference type="ChEBI" id="CHEBI:30616"/>
    </ligand>
</feature>
<evidence type="ECO:0000313" key="9">
    <source>
        <dbReference type="EMBL" id="SHI97986.1"/>
    </source>
</evidence>
<comment type="catalytic activity">
    <reaction evidence="8">
        <text>L-seryl-[protein] + ATP = 3-O-(5'-adenylyl)-L-seryl-[protein] + diphosphate</text>
        <dbReference type="Rhea" id="RHEA:58120"/>
        <dbReference type="Rhea" id="RHEA-COMP:9863"/>
        <dbReference type="Rhea" id="RHEA-COMP:15073"/>
        <dbReference type="ChEBI" id="CHEBI:29999"/>
        <dbReference type="ChEBI" id="CHEBI:30616"/>
        <dbReference type="ChEBI" id="CHEBI:33019"/>
        <dbReference type="ChEBI" id="CHEBI:142516"/>
        <dbReference type="EC" id="2.7.7.108"/>
    </reaction>
</comment>
<dbReference type="RefSeq" id="WP_073179929.1">
    <property type="nucleotide sequence ID" value="NZ_FQYI01000007.1"/>
</dbReference>
<sequence length="513" mass="57777">MNLEKISQNFTQEFPGDKSGSLMPRQTTGLLYSLAPPAGFPDARLIHLNEKLANEIGLGTFENQQDEDFLNANLSPALAKKSYATAYAGHQFGNWAGQLGDGRAIFAGEIVNDEGKAMELQWKGAGATPYSRHADGRAVLRSTVREYLMSEAMHHLNVPTTRALSISLTGEDVVRDIMYSVQPAEEPGALMVRTAPSFIRFGHFEFLFASGEAGLTAKLADYIIENHYPEISSSGAQKYLDFFSAVCKRTANLMAEWMRVGFVHGVMNTDNMSALGLTIDYGPFSMLDAFDLAFTPNTTDLPGRRYAFGEQPKIAQWNLWQLANALHPLINDGEALQEILDNFGGYFWNRHDLMMVKKFGLDRLTQSDLQLFNAWQGVLQRLELDYTLFFQKLERPEAFGREELQAISYKKLTDTDLAEFQGVMNDYQKRLSSARITREDSLRKMRAANPRFILRNYLLFDAIEKLTDGERAPFDKLYSALQRPYENIFPEFNQKRPAKYEGVPGCSSLSCSS</sequence>
<keyword evidence="4 8" id="KW-0479">Metal-binding</keyword>
<reference evidence="9 10" key="1">
    <citation type="submission" date="2016-11" db="EMBL/GenBank/DDBJ databases">
        <authorList>
            <person name="Jaros S."/>
            <person name="Januszkiewicz K."/>
            <person name="Wedrychowicz H."/>
        </authorList>
    </citation>
    <scope>NUCLEOTIDE SEQUENCE [LARGE SCALE GENOMIC DNA]</scope>
    <source>
        <strain evidence="9 10">DSM 25479</strain>
    </source>
</reference>
<evidence type="ECO:0000256" key="7">
    <source>
        <dbReference type="ARBA" id="ARBA00022842"/>
    </source>
</evidence>
<dbReference type="HAMAP" id="MF_00692">
    <property type="entry name" value="SelO"/>
    <property type="match status" value="1"/>
</dbReference>
<dbReference type="EMBL" id="FQYI01000007">
    <property type="protein sequence ID" value="SHI97986.1"/>
    <property type="molecule type" value="Genomic_DNA"/>
</dbReference>
<feature type="binding site" evidence="8">
    <location>
        <position position="102"/>
    </location>
    <ligand>
        <name>ATP</name>
        <dbReference type="ChEBI" id="CHEBI:30616"/>
    </ligand>
</feature>
<keyword evidence="6 8" id="KW-0067">ATP-binding</keyword>
<comment type="catalytic activity">
    <reaction evidence="8">
        <text>L-tyrosyl-[protein] + UTP = O-(5'-uridylyl)-L-tyrosyl-[protein] + diphosphate</text>
        <dbReference type="Rhea" id="RHEA:83887"/>
        <dbReference type="Rhea" id="RHEA-COMP:10136"/>
        <dbReference type="Rhea" id="RHEA-COMP:20238"/>
        <dbReference type="ChEBI" id="CHEBI:33019"/>
        <dbReference type="ChEBI" id="CHEBI:46398"/>
        <dbReference type="ChEBI" id="CHEBI:46858"/>
        <dbReference type="ChEBI" id="CHEBI:90602"/>
    </reaction>
</comment>
<feature type="binding site" evidence="8">
    <location>
        <position position="135"/>
    </location>
    <ligand>
        <name>ATP</name>
        <dbReference type="ChEBI" id="CHEBI:30616"/>
    </ligand>
</feature>
<feature type="binding site" evidence="8">
    <location>
        <position position="100"/>
    </location>
    <ligand>
        <name>ATP</name>
        <dbReference type="ChEBI" id="CHEBI:30616"/>
    </ligand>
</feature>
<name>A0A1M6FK00_9FLAO</name>
<keyword evidence="3 8" id="KW-0548">Nucleotidyltransferase</keyword>
<dbReference type="STRING" id="1118202.SAMN05443429_10741"/>
<comment type="cofactor">
    <cofactor evidence="8">
        <name>Mg(2+)</name>
        <dbReference type="ChEBI" id="CHEBI:18420"/>
    </cofactor>
    <cofactor evidence="8">
        <name>Mn(2+)</name>
        <dbReference type="ChEBI" id="CHEBI:29035"/>
    </cofactor>
</comment>
<evidence type="ECO:0000256" key="3">
    <source>
        <dbReference type="ARBA" id="ARBA00022695"/>
    </source>
</evidence>